<dbReference type="AlphaFoldDB" id="A0A9P4I2Q9"/>
<evidence type="ECO:0000313" key="2">
    <source>
        <dbReference type="EMBL" id="KAF2091097.1"/>
    </source>
</evidence>
<feature type="region of interest" description="Disordered" evidence="1">
    <location>
        <begin position="32"/>
        <end position="118"/>
    </location>
</feature>
<dbReference type="Proteomes" id="UP000799776">
    <property type="component" value="Unassembled WGS sequence"/>
</dbReference>
<feature type="compositionally biased region" description="Low complexity" evidence="1">
    <location>
        <begin position="1"/>
        <end position="14"/>
    </location>
</feature>
<comment type="caution">
    <text evidence="2">The sequence shown here is derived from an EMBL/GenBank/DDBJ whole genome shotgun (WGS) entry which is preliminary data.</text>
</comment>
<gene>
    <name evidence="2" type="ORF">K490DRAFT_62423</name>
</gene>
<feature type="compositionally biased region" description="Polar residues" evidence="1">
    <location>
        <begin position="32"/>
        <end position="45"/>
    </location>
</feature>
<protein>
    <submittedName>
        <fullName evidence="2">Uncharacterized protein</fullName>
    </submittedName>
</protein>
<evidence type="ECO:0000313" key="3">
    <source>
        <dbReference type="Proteomes" id="UP000799776"/>
    </source>
</evidence>
<reference evidence="2" key="1">
    <citation type="journal article" date="2020" name="Stud. Mycol.">
        <title>101 Dothideomycetes genomes: a test case for predicting lifestyles and emergence of pathogens.</title>
        <authorList>
            <person name="Haridas S."/>
            <person name="Albert R."/>
            <person name="Binder M."/>
            <person name="Bloem J."/>
            <person name="Labutti K."/>
            <person name="Salamov A."/>
            <person name="Andreopoulos B."/>
            <person name="Baker S."/>
            <person name="Barry K."/>
            <person name="Bills G."/>
            <person name="Bluhm B."/>
            <person name="Cannon C."/>
            <person name="Castanera R."/>
            <person name="Culley D."/>
            <person name="Daum C."/>
            <person name="Ezra D."/>
            <person name="Gonzalez J."/>
            <person name="Henrissat B."/>
            <person name="Kuo A."/>
            <person name="Liang C."/>
            <person name="Lipzen A."/>
            <person name="Lutzoni F."/>
            <person name="Magnuson J."/>
            <person name="Mondo S."/>
            <person name="Nolan M."/>
            <person name="Ohm R."/>
            <person name="Pangilinan J."/>
            <person name="Park H.-J."/>
            <person name="Ramirez L."/>
            <person name="Alfaro M."/>
            <person name="Sun H."/>
            <person name="Tritt A."/>
            <person name="Yoshinaga Y."/>
            <person name="Zwiers L.-H."/>
            <person name="Turgeon B."/>
            <person name="Goodwin S."/>
            <person name="Spatafora J."/>
            <person name="Crous P."/>
            <person name="Grigoriev I."/>
        </authorList>
    </citation>
    <scope>NUCLEOTIDE SEQUENCE</scope>
    <source>
        <strain evidence="2">CBS 121410</strain>
    </source>
</reference>
<keyword evidence="3" id="KW-1185">Reference proteome</keyword>
<feature type="region of interest" description="Disordered" evidence="1">
    <location>
        <begin position="1"/>
        <end position="20"/>
    </location>
</feature>
<proteinExistence type="predicted"/>
<evidence type="ECO:0000256" key="1">
    <source>
        <dbReference type="SAM" id="MobiDB-lite"/>
    </source>
</evidence>
<dbReference type="OrthoDB" id="5226533at2759"/>
<name>A0A9P4I2Q9_9PEZI</name>
<accession>A0A9P4I2Q9</accession>
<dbReference type="EMBL" id="ML978712">
    <property type="protein sequence ID" value="KAF2091097.1"/>
    <property type="molecule type" value="Genomic_DNA"/>
</dbReference>
<sequence>MSSPTESSLSQTSPASADRRESIFLALAPVSSSNYPVTPMGTSPINAGASDGAAPVSPTEELASPAVKAPEMSVTKKERRSSSVSSNSSSGAPFKFLKLGPVHFGGEPGGSDFAEVDE</sequence>
<organism evidence="2 3">
    <name type="scientific">Saccharata proteae CBS 121410</name>
    <dbReference type="NCBI Taxonomy" id="1314787"/>
    <lineage>
        <taxon>Eukaryota</taxon>
        <taxon>Fungi</taxon>
        <taxon>Dikarya</taxon>
        <taxon>Ascomycota</taxon>
        <taxon>Pezizomycotina</taxon>
        <taxon>Dothideomycetes</taxon>
        <taxon>Dothideomycetes incertae sedis</taxon>
        <taxon>Botryosphaeriales</taxon>
        <taxon>Saccharataceae</taxon>
        <taxon>Saccharata</taxon>
    </lineage>
</organism>